<dbReference type="Pfam" id="PF02229">
    <property type="entry name" value="PC4"/>
    <property type="match status" value="1"/>
</dbReference>
<dbReference type="AlphaFoldDB" id="A0AAF0CUJ7"/>
<accession>A0AAF0CUJ7</accession>
<reference evidence="2" key="1">
    <citation type="submission" date="2022-10" db="EMBL/GenBank/DDBJ databases">
        <title>Vagococcus sp. isolated from poultry meat.</title>
        <authorList>
            <person name="Johansson P."/>
            <person name="Bjorkroth J."/>
        </authorList>
    </citation>
    <scope>NUCLEOTIDE SEQUENCE</scope>
    <source>
        <strain evidence="2">STAA11</strain>
    </source>
</reference>
<evidence type="ECO:0000313" key="3">
    <source>
        <dbReference type="Proteomes" id="UP001179647"/>
    </source>
</evidence>
<dbReference type="PIRSF" id="PIRSF037246">
    <property type="entry name" value="UCP037246"/>
    <property type="match status" value="1"/>
</dbReference>
<protein>
    <submittedName>
        <fullName evidence="2">YdbC family protein</fullName>
    </submittedName>
</protein>
<dbReference type="GO" id="GO:0006355">
    <property type="term" value="P:regulation of DNA-templated transcription"/>
    <property type="evidence" value="ECO:0007669"/>
    <property type="project" value="InterPro"/>
</dbReference>
<dbReference type="KEGG" id="vie:OL234_09470"/>
<organism evidence="2 3">
    <name type="scientific">Vagococcus intermedius</name>
    <dbReference type="NCBI Taxonomy" id="2991418"/>
    <lineage>
        <taxon>Bacteria</taxon>
        <taxon>Bacillati</taxon>
        <taxon>Bacillota</taxon>
        <taxon>Bacilli</taxon>
        <taxon>Lactobacillales</taxon>
        <taxon>Enterococcaceae</taxon>
        <taxon>Vagococcus</taxon>
    </lineage>
</organism>
<dbReference type="Gene3D" id="2.30.31.70">
    <property type="match status" value="1"/>
</dbReference>
<dbReference type="InterPro" id="IPR017154">
    <property type="entry name" value="PC4-like"/>
</dbReference>
<gene>
    <name evidence="2" type="ORF">OL234_09470</name>
</gene>
<dbReference type="GO" id="GO:0003677">
    <property type="term" value="F:DNA binding"/>
    <property type="evidence" value="ECO:0007669"/>
    <property type="project" value="InterPro"/>
</dbReference>
<evidence type="ECO:0000313" key="2">
    <source>
        <dbReference type="EMBL" id="WEG73178.1"/>
    </source>
</evidence>
<feature type="domain" description="Transcriptional coactivator p15 (PC4) C-terminal" evidence="1">
    <location>
        <begin position="21"/>
        <end position="68"/>
    </location>
</feature>
<dbReference type="Proteomes" id="UP001179647">
    <property type="component" value="Chromosome"/>
</dbReference>
<dbReference type="RefSeq" id="WP_275468981.1">
    <property type="nucleotide sequence ID" value="NZ_CP110232.1"/>
</dbReference>
<keyword evidence="3" id="KW-1185">Reference proteome</keyword>
<evidence type="ECO:0000259" key="1">
    <source>
        <dbReference type="Pfam" id="PF02229"/>
    </source>
</evidence>
<proteinExistence type="predicted"/>
<dbReference type="InterPro" id="IPR003173">
    <property type="entry name" value="PC4_C"/>
</dbReference>
<dbReference type="EMBL" id="CP110232">
    <property type="protein sequence ID" value="WEG73178.1"/>
    <property type="molecule type" value="Genomic_DNA"/>
</dbReference>
<name>A0AAF0CUJ7_9ENTE</name>
<sequence length="74" mass="8657">MAQEFSYEIIEEIVVLGENAKGWRKELNLVSWNGRPPKFDLRDWAPDHEKMAKGITLTNEEFGKLKKALTEMDY</sequence>